<name>A0A8B7QNE8_HIPAR</name>
<evidence type="ECO:0000313" key="8">
    <source>
        <dbReference type="RefSeq" id="XP_019489717.1"/>
    </source>
</evidence>
<dbReference type="KEGG" id="hai:109377738"/>
<dbReference type="OrthoDB" id="10039395at2759"/>
<dbReference type="GO" id="GO:0033691">
    <property type="term" value="F:sialic acid binding"/>
    <property type="evidence" value="ECO:0007669"/>
    <property type="project" value="TreeGrafter"/>
</dbReference>
<dbReference type="SUPFAM" id="SSF48726">
    <property type="entry name" value="Immunoglobulin"/>
    <property type="match status" value="1"/>
</dbReference>
<dbReference type="InterPro" id="IPR051036">
    <property type="entry name" value="SIGLEC"/>
</dbReference>
<evidence type="ECO:0000256" key="4">
    <source>
        <dbReference type="ARBA" id="ARBA00023136"/>
    </source>
</evidence>
<organism evidence="7 8">
    <name type="scientific">Hipposideros armiger</name>
    <name type="common">Great Himalayan leaf-nosed bat</name>
    <dbReference type="NCBI Taxonomy" id="186990"/>
    <lineage>
        <taxon>Eukaryota</taxon>
        <taxon>Metazoa</taxon>
        <taxon>Chordata</taxon>
        <taxon>Craniata</taxon>
        <taxon>Vertebrata</taxon>
        <taxon>Euteleostomi</taxon>
        <taxon>Mammalia</taxon>
        <taxon>Eutheria</taxon>
        <taxon>Laurasiatheria</taxon>
        <taxon>Chiroptera</taxon>
        <taxon>Yinpterochiroptera</taxon>
        <taxon>Rhinolophoidea</taxon>
        <taxon>Hipposideridae</taxon>
        <taxon>Hipposideros</taxon>
    </lineage>
</organism>
<keyword evidence="2 6" id="KW-0812">Transmembrane</keyword>
<gene>
    <name evidence="8" type="primary">SIGLECL1</name>
</gene>
<dbReference type="GeneID" id="109377738"/>
<keyword evidence="7" id="KW-1185">Reference proteome</keyword>
<feature type="compositionally biased region" description="Basic and acidic residues" evidence="5">
    <location>
        <begin position="160"/>
        <end position="173"/>
    </location>
</feature>
<evidence type="ECO:0000313" key="7">
    <source>
        <dbReference type="Proteomes" id="UP000694851"/>
    </source>
</evidence>
<dbReference type="PANTHER" id="PTHR12035:SF125">
    <property type="entry name" value="SIALIC ACID-BINDING IG-LIKE LECTIN 5"/>
    <property type="match status" value="1"/>
</dbReference>
<keyword evidence="3 6" id="KW-1133">Transmembrane helix</keyword>
<dbReference type="GO" id="GO:0007155">
    <property type="term" value="P:cell adhesion"/>
    <property type="evidence" value="ECO:0007669"/>
    <property type="project" value="TreeGrafter"/>
</dbReference>
<protein>
    <submittedName>
        <fullName evidence="8">SIGLEC family-like protein 1</fullName>
    </submittedName>
</protein>
<evidence type="ECO:0000256" key="3">
    <source>
        <dbReference type="ARBA" id="ARBA00022989"/>
    </source>
</evidence>
<dbReference type="AlphaFoldDB" id="A0A8B7QNE8"/>
<accession>A0A8B7QNE8</accession>
<dbReference type="PANTHER" id="PTHR12035">
    <property type="entry name" value="SIALIC ACID BINDING IMMUNOGLOBULIN-LIKE LECTIN"/>
    <property type="match status" value="1"/>
</dbReference>
<sequence>MALPLQDLVPATLLHSSCSLEKTLQCSCSFYGIPTPSVQWLMEGVPVSVNSMDNILQVSSTITAPWANSTISLAKQPEVDTRLLCEGKNHNGSHALSILLMSRKSSLGPQTFINGLFRGFVYGAIAVALFCLCLLPLIVKHTRMKQAKKIAATKAARSPKVRERREPKMPLKTEEPEKCIITPSSESQILEKQDKLELTNGSSAHHQALIGSGMDSRMRAELLQELVSTGDLWLRKRR</sequence>
<reference evidence="8" key="1">
    <citation type="submission" date="2025-08" db="UniProtKB">
        <authorList>
            <consortium name="RefSeq"/>
        </authorList>
    </citation>
    <scope>IDENTIFICATION</scope>
    <source>
        <tissue evidence="8">Muscle</tissue>
    </source>
</reference>
<evidence type="ECO:0000256" key="5">
    <source>
        <dbReference type="SAM" id="MobiDB-lite"/>
    </source>
</evidence>
<dbReference type="Proteomes" id="UP000694851">
    <property type="component" value="Unplaced"/>
</dbReference>
<dbReference type="Gene3D" id="2.60.40.10">
    <property type="entry name" value="Immunoglobulins"/>
    <property type="match status" value="1"/>
</dbReference>
<dbReference type="RefSeq" id="XP_019489717.1">
    <property type="nucleotide sequence ID" value="XM_019634172.1"/>
</dbReference>
<feature type="transmembrane region" description="Helical" evidence="6">
    <location>
        <begin position="119"/>
        <end position="139"/>
    </location>
</feature>
<dbReference type="InterPro" id="IPR013783">
    <property type="entry name" value="Ig-like_fold"/>
</dbReference>
<dbReference type="InterPro" id="IPR036179">
    <property type="entry name" value="Ig-like_dom_sf"/>
</dbReference>
<evidence type="ECO:0000256" key="2">
    <source>
        <dbReference type="ARBA" id="ARBA00022692"/>
    </source>
</evidence>
<evidence type="ECO:0000256" key="6">
    <source>
        <dbReference type="SAM" id="Phobius"/>
    </source>
</evidence>
<dbReference type="GO" id="GO:0005886">
    <property type="term" value="C:plasma membrane"/>
    <property type="evidence" value="ECO:0007669"/>
    <property type="project" value="TreeGrafter"/>
</dbReference>
<dbReference type="CTD" id="284369"/>
<keyword evidence="4 6" id="KW-0472">Membrane</keyword>
<feature type="region of interest" description="Disordered" evidence="5">
    <location>
        <begin position="154"/>
        <end position="173"/>
    </location>
</feature>
<comment type="subcellular location">
    <subcellularLocation>
        <location evidence="1">Membrane</location>
        <topology evidence="1">Single-pass membrane protein</topology>
    </subcellularLocation>
</comment>
<proteinExistence type="predicted"/>
<evidence type="ECO:0000256" key="1">
    <source>
        <dbReference type="ARBA" id="ARBA00004167"/>
    </source>
</evidence>